<gene>
    <name evidence="2" type="ORF">CAEBREN_31507</name>
    <name evidence="3" type="ORF">CAEBREN_32567</name>
</gene>
<feature type="signal peptide" evidence="1">
    <location>
        <begin position="1"/>
        <end position="21"/>
    </location>
</feature>
<keyword evidence="1" id="KW-0732">Signal</keyword>
<accession>G0NUU3</accession>
<reference evidence="2" key="2">
    <citation type="submission" date="2011-07" db="EMBL/GenBank/DDBJ databases">
        <authorList>
            <consortium name="WormBase Consortium"/>
        </authorList>
    </citation>
    <scope>NUCLEOTIDE SEQUENCE [LARGE SCALE GENOMIC DNA]</scope>
    <source>
        <strain evidence="2">PB2801</strain>
    </source>
</reference>
<dbReference type="EMBL" id="GL379974">
    <property type="protein sequence ID" value="EGT39665.1"/>
    <property type="molecule type" value="Genomic_DNA"/>
</dbReference>
<reference evidence="4" key="3">
    <citation type="submission" date="2011-07" db="EMBL/GenBank/DDBJ databases">
        <authorList>
            <consortium name="Caenorhabditis brenneri Sequencing and Analysis Consortium"/>
            <person name="Wilson R.K."/>
        </authorList>
    </citation>
    <scope>NUCLEOTIDE SEQUENCE [LARGE SCALE GENOMIC DNA]</scope>
    <source>
        <strain evidence="4">PB2801</strain>
    </source>
</reference>
<dbReference type="HOGENOM" id="CLU_2887829_0_0_1"/>
<feature type="chain" id="PRO_5010833362" evidence="1">
    <location>
        <begin position="22"/>
        <end position="63"/>
    </location>
</feature>
<dbReference type="EMBL" id="GL379952">
    <property type="protein sequence ID" value="EGT37996.1"/>
    <property type="molecule type" value="Genomic_DNA"/>
</dbReference>
<protein>
    <submittedName>
        <fullName evidence="2">Uncharacterized protein</fullName>
    </submittedName>
</protein>
<organism evidence="4">
    <name type="scientific">Caenorhabditis brenneri</name>
    <name type="common">Nematode worm</name>
    <dbReference type="NCBI Taxonomy" id="135651"/>
    <lineage>
        <taxon>Eukaryota</taxon>
        <taxon>Metazoa</taxon>
        <taxon>Ecdysozoa</taxon>
        <taxon>Nematoda</taxon>
        <taxon>Chromadorea</taxon>
        <taxon>Rhabditida</taxon>
        <taxon>Rhabditina</taxon>
        <taxon>Rhabditomorpha</taxon>
        <taxon>Rhabditoidea</taxon>
        <taxon>Rhabditidae</taxon>
        <taxon>Peloderinae</taxon>
        <taxon>Caenorhabditis</taxon>
    </lineage>
</organism>
<name>G0NUU3_CAEBE</name>
<evidence type="ECO:0000313" key="3">
    <source>
        <dbReference type="EMBL" id="EGT39665.1"/>
    </source>
</evidence>
<dbReference type="Proteomes" id="UP000008068">
    <property type="component" value="Unassembled WGS sequence"/>
</dbReference>
<dbReference type="STRING" id="135651.G0NUU3"/>
<keyword evidence="4" id="KW-1185">Reference proteome</keyword>
<dbReference type="eggNOG" id="ENOG502TISK">
    <property type="taxonomic scope" value="Eukaryota"/>
</dbReference>
<dbReference type="FunCoup" id="G0NUU3">
    <property type="interactions" value="142"/>
</dbReference>
<evidence type="ECO:0000256" key="1">
    <source>
        <dbReference type="SAM" id="SignalP"/>
    </source>
</evidence>
<evidence type="ECO:0000313" key="4">
    <source>
        <dbReference type="Proteomes" id="UP000008068"/>
    </source>
</evidence>
<reference evidence="2" key="1">
    <citation type="submission" date="2010-07" db="EMBL/GenBank/DDBJ databases">
        <authorList>
            <consortium name="The Caenorhabditis brenneri Sequencing and Analysis Consortium"/>
            <person name="Wilson R.K."/>
        </authorList>
    </citation>
    <scope>NUCLEOTIDE SEQUENCE</scope>
    <source>
        <strain evidence="2">PB2801</strain>
    </source>
</reference>
<evidence type="ECO:0000313" key="2">
    <source>
        <dbReference type="EMBL" id="EGT37996.1"/>
    </source>
</evidence>
<dbReference type="AlphaFoldDB" id="G0NUU3"/>
<proteinExistence type="predicted"/>
<sequence length="63" mass="7021">MNHINLSFLLVLLMAVAGTFGGLFSHSFSHSHEYGHHHHGLIGGGGFNPYGGYYQQNHWGRKK</sequence>